<organism evidence="1 2">
    <name type="scientific">Enterovibrio qingdaonensis</name>
    <dbReference type="NCBI Taxonomy" id="2899818"/>
    <lineage>
        <taxon>Bacteria</taxon>
        <taxon>Pseudomonadati</taxon>
        <taxon>Pseudomonadota</taxon>
        <taxon>Gammaproteobacteria</taxon>
        <taxon>Vibrionales</taxon>
        <taxon>Vibrionaceae</taxon>
        <taxon>Enterovibrio</taxon>
    </lineage>
</organism>
<sequence length="49" mass="5612">MSTDTQNTPKTSSIKRFITFVLDFPPYLYFPVKMKANEKPASDRVTKGD</sequence>
<accession>A0ABT5QRI4</accession>
<dbReference type="Proteomes" id="UP001149821">
    <property type="component" value="Unassembled WGS sequence"/>
</dbReference>
<proteinExistence type="predicted"/>
<dbReference type="EMBL" id="JAJUBB010000016">
    <property type="protein sequence ID" value="MDD1783120.1"/>
    <property type="molecule type" value="Genomic_DNA"/>
</dbReference>
<dbReference type="RefSeq" id="WP_274143776.1">
    <property type="nucleotide sequence ID" value="NZ_JAJUBB010000016.1"/>
</dbReference>
<evidence type="ECO:0000313" key="2">
    <source>
        <dbReference type="Proteomes" id="UP001149821"/>
    </source>
</evidence>
<evidence type="ECO:0000313" key="1">
    <source>
        <dbReference type="EMBL" id="MDD1783120.1"/>
    </source>
</evidence>
<protein>
    <submittedName>
        <fullName evidence="1">Uncharacterized protein</fullName>
    </submittedName>
</protein>
<keyword evidence="2" id="KW-1185">Reference proteome</keyword>
<name>A0ABT5QRI4_9GAMM</name>
<comment type="caution">
    <text evidence="1">The sequence shown here is derived from an EMBL/GenBank/DDBJ whole genome shotgun (WGS) entry which is preliminary data.</text>
</comment>
<reference evidence="1" key="1">
    <citation type="submission" date="2021-12" db="EMBL/GenBank/DDBJ databases">
        <title>Enterovibrio ZSDZ35 sp. nov. and Enterovibrio ZSDZ42 sp. nov., isolated from coastal seawater in Qingdao.</title>
        <authorList>
            <person name="Zhang P."/>
        </authorList>
    </citation>
    <scope>NUCLEOTIDE SEQUENCE</scope>
    <source>
        <strain evidence="1">ZSDZ35</strain>
    </source>
</reference>
<gene>
    <name evidence="1" type="ORF">LRP49_18290</name>
</gene>